<comment type="caution">
    <text evidence="1">The sequence shown here is derived from an EMBL/GenBank/DDBJ whole genome shotgun (WGS) entry which is preliminary data.</text>
</comment>
<accession>A0A9D1EQK5</accession>
<evidence type="ECO:0000313" key="2">
    <source>
        <dbReference type="Proteomes" id="UP000823935"/>
    </source>
</evidence>
<gene>
    <name evidence="1" type="ORF">IAB44_00030</name>
</gene>
<evidence type="ECO:0000313" key="1">
    <source>
        <dbReference type="EMBL" id="HIS29931.1"/>
    </source>
</evidence>
<sequence length="113" mass="12990">MAKTFNINGACSPSRHYVVSLASRLRAIRAMIDKGEYYKARQYGKTTTQQALTDYLKNDYTVMGLDFQRISALSFESEPLFVAAFSEELLYFVKELPEKVRERLQAFMEGTAR</sequence>
<reference evidence="1" key="1">
    <citation type="submission" date="2020-10" db="EMBL/GenBank/DDBJ databases">
        <authorList>
            <person name="Gilroy R."/>
        </authorList>
    </citation>
    <scope>NUCLEOTIDE SEQUENCE</scope>
    <source>
        <strain evidence="1">CHK190-19873</strain>
    </source>
</reference>
<protein>
    <submittedName>
        <fullName evidence="1">Uncharacterized protein</fullName>
    </submittedName>
</protein>
<proteinExistence type="predicted"/>
<organism evidence="1 2">
    <name type="scientific">Candidatus Limivivens intestinipullorum</name>
    <dbReference type="NCBI Taxonomy" id="2840858"/>
    <lineage>
        <taxon>Bacteria</taxon>
        <taxon>Bacillati</taxon>
        <taxon>Bacillota</taxon>
        <taxon>Clostridia</taxon>
        <taxon>Lachnospirales</taxon>
        <taxon>Lachnospiraceae</taxon>
        <taxon>Lachnospiraceae incertae sedis</taxon>
        <taxon>Candidatus Limivivens</taxon>
    </lineage>
</organism>
<dbReference type="Proteomes" id="UP000823935">
    <property type="component" value="Unassembled WGS sequence"/>
</dbReference>
<reference evidence="1" key="2">
    <citation type="journal article" date="2021" name="PeerJ">
        <title>Extensive microbial diversity within the chicken gut microbiome revealed by metagenomics and culture.</title>
        <authorList>
            <person name="Gilroy R."/>
            <person name="Ravi A."/>
            <person name="Getino M."/>
            <person name="Pursley I."/>
            <person name="Horton D.L."/>
            <person name="Alikhan N.F."/>
            <person name="Baker D."/>
            <person name="Gharbi K."/>
            <person name="Hall N."/>
            <person name="Watson M."/>
            <person name="Adriaenssens E.M."/>
            <person name="Foster-Nyarko E."/>
            <person name="Jarju S."/>
            <person name="Secka A."/>
            <person name="Antonio M."/>
            <person name="Oren A."/>
            <person name="Chaudhuri R.R."/>
            <person name="La Ragione R."/>
            <person name="Hildebrand F."/>
            <person name="Pallen M.J."/>
        </authorList>
    </citation>
    <scope>NUCLEOTIDE SEQUENCE</scope>
    <source>
        <strain evidence="1">CHK190-19873</strain>
    </source>
</reference>
<dbReference type="EMBL" id="DVIQ01000001">
    <property type="protein sequence ID" value="HIS29931.1"/>
    <property type="molecule type" value="Genomic_DNA"/>
</dbReference>
<name>A0A9D1EQK5_9FIRM</name>
<dbReference type="AlphaFoldDB" id="A0A9D1EQK5"/>